<proteinExistence type="predicted"/>
<dbReference type="EMBL" id="WMET01000001">
    <property type="protein sequence ID" value="MYL18955.1"/>
    <property type="molecule type" value="Genomic_DNA"/>
</dbReference>
<comment type="caution">
    <text evidence="1">The sequence shown here is derived from an EMBL/GenBank/DDBJ whole genome shotgun (WGS) entry which is preliminary data.</text>
</comment>
<dbReference type="RefSeq" id="WP_160835389.1">
    <property type="nucleotide sequence ID" value="NZ_WMET01000001.1"/>
</dbReference>
<organism evidence="1 2">
    <name type="scientific">Halobacillus litoralis</name>
    <dbReference type="NCBI Taxonomy" id="45668"/>
    <lineage>
        <taxon>Bacteria</taxon>
        <taxon>Bacillati</taxon>
        <taxon>Bacillota</taxon>
        <taxon>Bacilli</taxon>
        <taxon>Bacillales</taxon>
        <taxon>Bacillaceae</taxon>
        <taxon>Halobacillus</taxon>
    </lineage>
</organism>
<dbReference type="AlphaFoldDB" id="A0A845DQY5"/>
<sequence length="46" mass="5595">MTIHFFLFTIHVTKKKQPRLQQLPGYQPTVKDEWLDRKSSAFNRYV</sequence>
<evidence type="ECO:0000313" key="1">
    <source>
        <dbReference type="EMBL" id="MYL18955.1"/>
    </source>
</evidence>
<gene>
    <name evidence="1" type="ORF">GLW04_03580</name>
</gene>
<accession>A0A845DQY5</accession>
<reference evidence="1 2" key="1">
    <citation type="submission" date="2019-11" db="EMBL/GenBank/DDBJ databases">
        <title>Genome sequences of 17 halophilic strains isolated from different environments.</title>
        <authorList>
            <person name="Furrow R.E."/>
        </authorList>
    </citation>
    <scope>NUCLEOTIDE SEQUENCE [LARGE SCALE GENOMIC DNA]</scope>
    <source>
        <strain evidence="1 2">22511_23_Filter</strain>
    </source>
</reference>
<dbReference type="Proteomes" id="UP000460949">
    <property type="component" value="Unassembled WGS sequence"/>
</dbReference>
<dbReference type="OrthoDB" id="2972705at2"/>
<protein>
    <submittedName>
        <fullName evidence="1">Uncharacterized protein</fullName>
    </submittedName>
</protein>
<name>A0A845DQY5_9BACI</name>
<evidence type="ECO:0000313" key="2">
    <source>
        <dbReference type="Proteomes" id="UP000460949"/>
    </source>
</evidence>